<accession>A0A7M1XJ46</accession>
<dbReference type="EMBL" id="CP031517">
    <property type="protein sequence ID" value="QOS39427.1"/>
    <property type="molecule type" value="Genomic_DNA"/>
</dbReference>
<evidence type="ECO:0000313" key="3">
    <source>
        <dbReference type="EMBL" id="QOS39427.1"/>
    </source>
</evidence>
<evidence type="ECO:0000256" key="1">
    <source>
        <dbReference type="SAM" id="Phobius"/>
    </source>
</evidence>
<dbReference type="Proteomes" id="UP000593591">
    <property type="component" value="Chromosome"/>
</dbReference>
<evidence type="ECO:0000259" key="2">
    <source>
        <dbReference type="Pfam" id="PF13240"/>
    </source>
</evidence>
<feature type="domain" description="Zinc-ribbon" evidence="2">
    <location>
        <begin position="6"/>
        <end position="28"/>
    </location>
</feature>
<keyword evidence="1" id="KW-0812">Transmembrane</keyword>
<evidence type="ECO:0000313" key="4">
    <source>
        <dbReference type="Proteomes" id="UP000593591"/>
    </source>
</evidence>
<gene>
    <name evidence="3" type="ORF">DYE49_02720</name>
</gene>
<dbReference type="InterPro" id="IPR026870">
    <property type="entry name" value="Zinc_ribbon_dom"/>
</dbReference>
<reference evidence="3 4" key="1">
    <citation type="submission" date="2018-08" db="EMBL/GenBank/DDBJ databases">
        <title>The first complete genome of Treponema rectale (CHPAT), a commensal spirochete of the bovine rectum.</title>
        <authorList>
            <person name="Staton G.J."/>
            <person name="Clegg S.R."/>
            <person name="Carter S.D."/>
            <person name="Radford A.D."/>
            <person name="Darby A."/>
            <person name="Hall N."/>
            <person name="Birtles R.J."/>
            <person name="Evans N.J."/>
        </authorList>
    </citation>
    <scope>NUCLEOTIDE SEQUENCE [LARGE SCALE GENOMIC DNA]</scope>
    <source>
        <strain evidence="3 4">CHPA</strain>
    </source>
</reference>
<dbReference type="KEGG" id="trc:DYE49_02720"/>
<dbReference type="Pfam" id="PF13240">
    <property type="entry name" value="Zn_Ribbon_1"/>
    <property type="match status" value="1"/>
</dbReference>
<feature type="transmembrane region" description="Helical" evidence="1">
    <location>
        <begin position="117"/>
        <end position="139"/>
    </location>
</feature>
<organism evidence="3 4">
    <name type="scientific">Treponema rectale</name>
    <dbReference type="NCBI Taxonomy" id="744512"/>
    <lineage>
        <taxon>Bacteria</taxon>
        <taxon>Pseudomonadati</taxon>
        <taxon>Spirochaetota</taxon>
        <taxon>Spirochaetia</taxon>
        <taxon>Spirochaetales</taxon>
        <taxon>Treponemataceae</taxon>
        <taxon>Treponema</taxon>
    </lineage>
</organism>
<protein>
    <submittedName>
        <fullName evidence="3">Zinc ribbon domain-containing protein</fullName>
    </submittedName>
</protein>
<feature type="transmembrane region" description="Helical" evidence="1">
    <location>
        <begin position="91"/>
        <end position="111"/>
    </location>
</feature>
<keyword evidence="1" id="KW-1133">Transmembrane helix</keyword>
<name>A0A7M1XJ46_9SPIR</name>
<sequence length="240" mass="28098">MEEIKFCPHCGQANKGSSNYCEHCGKPLDLNQDVKEMPDLSSFEDANDFFDNQINHESPTNEAPIVEKSQYTTLNYSQALRRALFVNPVPLYSGLFFILILIGEIMISYFSSSEIPSTFYLGLVFIGLDLVYLFMYLIVQPLKSLSMAKHSDVHDYRVSFFKDKLHYQLNLNYRGQELRNDFFLRYIDLFKYKEYKDMMILGFVVQGQLVPLCLVKDEYYDRVISLLQNRLDEISTKKKF</sequence>
<proteinExistence type="predicted"/>
<keyword evidence="1" id="KW-0472">Membrane</keyword>
<dbReference type="AlphaFoldDB" id="A0A7M1XJ46"/>